<dbReference type="Gene3D" id="3.30.70.100">
    <property type="match status" value="1"/>
</dbReference>
<dbReference type="AlphaFoldDB" id="A0A3D9HKB7"/>
<organism evidence="11 12">
    <name type="scientific">Aestuariispira insulae</name>
    <dbReference type="NCBI Taxonomy" id="1461337"/>
    <lineage>
        <taxon>Bacteria</taxon>
        <taxon>Pseudomonadati</taxon>
        <taxon>Pseudomonadota</taxon>
        <taxon>Alphaproteobacteria</taxon>
        <taxon>Rhodospirillales</taxon>
        <taxon>Kiloniellaceae</taxon>
        <taxon>Aestuariispira</taxon>
    </lineage>
</organism>
<dbReference type="Pfam" id="PF00924">
    <property type="entry name" value="MS_channel_2nd"/>
    <property type="match status" value="1"/>
</dbReference>
<reference evidence="11 12" key="1">
    <citation type="submission" date="2018-07" db="EMBL/GenBank/DDBJ databases">
        <title>Genomic Encyclopedia of Type Strains, Phase III (KMG-III): the genomes of soil and plant-associated and newly described type strains.</title>
        <authorList>
            <person name="Whitman W."/>
        </authorList>
    </citation>
    <scope>NUCLEOTIDE SEQUENCE [LARGE SCALE GENOMIC DNA]</scope>
    <source>
        <strain evidence="11 12">CECT 8488</strain>
    </source>
</reference>
<dbReference type="SUPFAM" id="SSF82689">
    <property type="entry name" value="Mechanosensitive channel protein MscS (YggB), C-terminal domain"/>
    <property type="match status" value="1"/>
</dbReference>
<dbReference type="InterPro" id="IPR006685">
    <property type="entry name" value="MscS_channel_2nd"/>
</dbReference>
<dbReference type="SUPFAM" id="SSF82861">
    <property type="entry name" value="Mechanosensitive channel protein MscS (YggB), transmembrane region"/>
    <property type="match status" value="1"/>
</dbReference>
<dbReference type="Proteomes" id="UP000256845">
    <property type="component" value="Unassembled WGS sequence"/>
</dbReference>
<dbReference type="GO" id="GO:0008381">
    <property type="term" value="F:mechanosensitive monoatomic ion channel activity"/>
    <property type="evidence" value="ECO:0007669"/>
    <property type="project" value="UniProtKB-ARBA"/>
</dbReference>
<sequence length="433" mass="47433">MELPSYQSLQDLYFAAEAWFVTHVLTWGTAAQAAFILLAFGIARLISPAIQRKLKAKQSDLSLWPSIRRFCALSSELALPALWLILQLASLVLATAAGFPPHLLDIVASLLTAWVVVRFLTGIMRAGYWSRVVAFVIWSIAALDILDLLEATSAILDDLSVTFGDLRLSALSVVKGLITAGIMLWIATSLSKVLEQRLRQTRNLSPSLQVLSAKLAKVLLFTVAILAVLSTMGIDLTAFAVFGGAIGVGVGFGLQKVVSNLISGVILLLDRSIKPGDVIEVGQTYGRINSLGARYASVVTRDGMEYLIPNEDLITQRVVNWSFSSPEVRLKVPIGISYDSDVNLAIELAKQAAHDTERVLDNPKPTCLMMGFGDSSIDLELRFWIEDPANGLANMRSAVLLKIWEKYRENDISIPYPHREVILRKEPTAEGTE</sequence>
<comment type="subcellular location">
    <subcellularLocation>
        <location evidence="1">Cell membrane</location>
        <topology evidence="1">Multi-pass membrane protein</topology>
    </subcellularLocation>
</comment>
<feature type="transmembrane region" description="Helical" evidence="7">
    <location>
        <begin position="103"/>
        <end position="121"/>
    </location>
</feature>
<dbReference type="InterPro" id="IPR023408">
    <property type="entry name" value="MscS_beta-dom_sf"/>
</dbReference>
<evidence type="ECO:0000313" key="11">
    <source>
        <dbReference type="EMBL" id="RED49913.1"/>
    </source>
</evidence>
<dbReference type="InterPro" id="IPR049278">
    <property type="entry name" value="MS_channel_C"/>
</dbReference>
<dbReference type="RefSeq" id="WP_115937145.1">
    <property type="nucleotide sequence ID" value="NZ_QRDW01000005.1"/>
</dbReference>
<dbReference type="InterPro" id="IPR010920">
    <property type="entry name" value="LSM_dom_sf"/>
</dbReference>
<dbReference type="OrthoDB" id="9799209at2"/>
<dbReference type="InterPro" id="IPR011066">
    <property type="entry name" value="MscS_channel_C_sf"/>
</dbReference>
<dbReference type="Gene3D" id="2.30.30.60">
    <property type="match status" value="1"/>
</dbReference>
<evidence type="ECO:0000256" key="4">
    <source>
        <dbReference type="ARBA" id="ARBA00022692"/>
    </source>
</evidence>
<feature type="transmembrane region" description="Helical" evidence="7">
    <location>
        <begin position="77"/>
        <end position="97"/>
    </location>
</feature>
<feature type="transmembrane region" description="Helical" evidence="7">
    <location>
        <begin position="128"/>
        <end position="146"/>
    </location>
</feature>
<feature type="domain" description="Mechanosensitive ion channel transmembrane helices 2/3" evidence="10">
    <location>
        <begin position="214"/>
        <end position="255"/>
    </location>
</feature>
<comment type="similarity">
    <text evidence="2">Belongs to the MscS (TC 1.A.23) family.</text>
</comment>
<evidence type="ECO:0000256" key="3">
    <source>
        <dbReference type="ARBA" id="ARBA00022475"/>
    </source>
</evidence>
<keyword evidence="5 7" id="KW-1133">Transmembrane helix</keyword>
<feature type="domain" description="Mechanosensitive ion channel MscS C-terminal" evidence="9">
    <location>
        <begin position="331"/>
        <end position="414"/>
    </location>
</feature>
<evidence type="ECO:0000256" key="5">
    <source>
        <dbReference type="ARBA" id="ARBA00022989"/>
    </source>
</evidence>
<evidence type="ECO:0000313" key="12">
    <source>
        <dbReference type="Proteomes" id="UP000256845"/>
    </source>
</evidence>
<dbReference type="EMBL" id="QRDW01000005">
    <property type="protein sequence ID" value="RED49913.1"/>
    <property type="molecule type" value="Genomic_DNA"/>
</dbReference>
<dbReference type="Pfam" id="PF21082">
    <property type="entry name" value="MS_channel_3rd"/>
    <property type="match status" value="1"/>
</dbReference>
<keyword evidence="3" id="KW-1003">Cell membrane</keyword>
<feature type="transmembrane region" description="Helical" evidence="7">
    <location>
        <begin position="166"/>
        <end position="187"/>
    </location>
</feature>
<feature type="transmembrane region" description="Helical" evidence="7">
    <location>
        <begin position="20"/>
        <end position="46"/>
    </location>
</feature>
<dbReference type="Gene3D" id="1.10.287.1260">
    <property type="match status" value="1"/>
</dbReference>
<name>A0A3D9HKB7_9PROT</name>
<dbReference type="SUPFAM" id="SSF50182">
    <property type="entry name" value="Sm-like ribonucleoproteins"/>
    <property type="match status" value="1"/>
</dbReference>
<keyword evidence="4 7" id="KW-0812">Transmembrane</keyword>
<dbReference type="InterPro" id="IPR052702">
    <property type="entry name" value="MscS-like_channel"/>
</dbReference>
<keyword evidence="6 7" id="KW-0472">Membrane</keyword>
<evidence type="ECO:0000256" key="1">
    <source>
        <dbReference type="ARBA" id="ARBA00004651"/>
    </source>
</evidence>
<accession>A0A3D9HKB7</accession>
<protein>
    <submittedName>
        <fullName evidence="11">Mechanosensitive ion channel-like protein</fullName>
    </submittedName>
</protein>
<evidence type="ECO:0000259" key="9">
    <source>
        <dbReference type="Pfam" id="PF21082"/>
    </source>
</evidence>
<evidence type="ECO:0000256" key="7">
    <source>
        <dbReference type="SAM" id="Phobius"/>
    </source>
</evidence>
<evidence type="ECO:0000256" key="6">
    <source>
        <dbReference type="ARBA" id="ARBA00023136"/>
    </source>
</evidence>
<feature type="domain" description="Mechanosensitive ion channel MscS" evidence="8">
    <location>
        <begin position="257"/>
        <end position="322"/>
    </location>
</feature>
<comment type="caution">
    <text evidence="11">The sequence shown here is derived from an EMBL/GenBank/DDBJ whole genome shotgun (WGS) entry which is preliminary data.</text>
</comment>
<dbReference type="InterPro" id="IPR011014">
    <property type="entry name" value="MscS_channel_TM-2"/>
</dbReference>
<feature type="transmembrane region" description="Helical" evidence="7">
    <location>
        <begin position="208"/>
        <end position="230"/>
    </location>
</feature>
<dbReference type="PANTHER" id="PTHR30347">
    <property type="entry name" value="POTASSIUM CHANNEL RELATED"/>
    <property type="match status" value="1"/>
</dbReference>
<dbReference type="Pfam" id="PF21088">
    <property type="entry name" value="MS_channel_1st"/>
    <property type="match status" value="1"/>
</dbReference>
<evidence type="ECO:0000259" key="10">
    <source>
        <dbReference type="Pfam" id="PF21088"/>
    </source>
</evidence>
<evidence type="ECO:0000256" key="2">
    <source>
        <dbReference type="ARBA" id="ARBA00008017"/>
    </source>
</evidence>
<evidence type="ECO:0000259" key="8">
    <source>
        <dbReference type="Pfam" id="PF00924"/>
    </source>
</evidence>
<dbReference type="PANTHER" id="PTHR30347:SF1">
    <property type="entry name" value="MECHANOSENSITIVE CHANNEL MSCK"/>
    <property type="match status" value="1"/>
</dbReference>
<dbReference type="GO" id="GO:0005886">
    <property type="term" value="C:plasma membrane"/>
    <property type="evidence" value="ECO:0007669"/>
    <property type="project" value="UniProtKB-SubCell"/>
</dbReference>
<gene>
    <name evidence="11" type="ORF">DFP90_105286</name>
</gene>
<proteinExistence type="inferred from homology"/>
<dbReference type="InterPro" id="IPR049142">
    <property type="entry name" value="MS_channel_1st"/>
</dbReference>
<keyword evidence="12" id="KW-1185">Reference proteome</keyword>